<sequence>MILRTPPLGHARACENIHGRVLLNRGNPQGHKRAVRCIPNVAISRAVTQTQPASRHPGVVPYNVMQGLPRDAAQICRLRKRTRNRRSLRSMAEFDWTMAQHRHRWPPPLPKSIKYALPGAPATSRLAREDCKRGGNHPSKNEAAQRCKSRRAQMRA</sequence>
<evidence type="ECO:0000256" key="1">
    <source>
        <dbReference type="SAM" id="MobiDB-lite"/>
    </source>
</evidence>
<feature type="compositionally biased region" description="Basic and acidic residues" evidence="1">
    <location>
        <begin position="129"/>
        <end position="145"/>
    </location>
</feature>
<feature type="region of interest" description="Disordered" evidence="1">
    <location>
        <begin position="129"/>
        <end position="156"/>
    </location>
</feature>
<accession>A0A8H6KXF4</accession>
<gene>
    <name evidence="2" type="ORF">CPLU01_01889</name>
</gene>
<reference evidence="2" key="1">
    <citation type="journal article" date="2020" name="Phytopathology">
        <title>Genome Sequence Resources of Colletotrichum truncatum, C. plurivorum, C. musicola, and C. sojae: Four Species Pathogenic to Soybean (Glycine max).</title>
        <authorList>
            <person name="Rogerio F."/>
            <person name="Boufleur T.R."/>
            <person name="Ciampi-Guillardi M."/>
            <person name="Sukno S.A."/>
            <person name="Thon M.R."/>
            <person name="Massola Junior N.S."/>
            <person name="Baroncelli R."/>
        </authorList>
    </citation>
    <scope>NUCLEOTIDE SEQUENCE</scope>
    <source>
        <strain evidence="2">LFN00145</strain>
    </source>
</reference>
<dbReference type="AlphaFoldDB" id="A0A8H6KXF4"/>
<proteinExistence type="predicted"/>
<organism evidence="2 3">
    <name type="scientific">Colletotrichum plurivorum</name>
    <dbReference type="NCBI Taxonomy" id="2175906"/>
    <lineage>
        <taxon>Eukaryota</taxon>
        <taxon>Fungi</taxon>
        <taxon>Dikarya</taxon>
        <taxon>Ascomycota</taxon>
        <taxon>Pezizomycotina</taxon>
        <taxon>Sordariomycetes</taxon>
        <taxon>Hypocreomycetidae</taxon>
        <taxon>Glomerellales</taxon>
        <taxon>Glomerellaceae</taxon>
        <taxon>Colletotrichum</taxon>
        <taxon>Colletotrichum orchidearum species complex</taxon>
    </lineage>
</organism>
<feature type="compositionally biased region" description="Basic residues" evidence="1">
    <location>
        <begin position="147"/>
        <end position="156"/>
    </location>
</feature>
<dbReference type="EMBL" id="WIGO01000013">
    <property type="protein sequence ID" value="KAF6839469.1"/>
    <property type="molecule type" value="Genomic_DNA"/>
</dbReference>
<evidence type="ECO:0000313" key="2">
    <source>
        <dbReference type="EMBL" id="KAF6839469.1"/>
    </source>
</evidence>
<keyword evidence="3" id="KW-1185">Reference proteome</keyword>
<protein>
    <submittedName>
        <fullName evidence="2">Uncharacterized protein</fullName>
    </submittedName>
</protein>
<comment type="caution">
    <text evidence="2">The sequence shown here is derived from an EMBL/GenBank/DDBJ whole genome shotgun (WGS) entry which is preliminary data.</text>
</comment>
<evidence type="ECO:0000313" key="3">
    <source>
        <dbReference type="Proteomes" id="UP000654918"/>
    </source>
</evidence>
<dbReference type="Proteomes" id="UP000654918">
    <property type="component" value="Unassembled WGS sequence"/>
</dbReference>
<name>A0A8H6KXF4_9PEZI</name>